<accession>A0A1G8QMR3</accession>
<dbReference type="InterPro" id="IPR009003">
    <property type="entry name" value="Peptidase_S1_PA"/>
</dbReference>
<evidence type="ECO:0000256" key="2">
    <source>
        <dbReference type="ARBA" id="ARBA00023157"/>
    </source>
</evidence>
<feature type="chain" id="PRO_5011672740" evidence="3">
    <location>
        <begin position="28"/>
        <end position="601"/>
    </location>
</feature>
<dbReference type="Gene3D" id="2.60.40.10">
    <property type="entry name" value="Immunoglobulins"/>
    <property type="match status" value="2"/>
</dbReference>
<reference evidence="6" key="1">
    <citation type="submission" date="2016-10" db="EMBL/GenBank/DDBJ databases">
        <authorList>
            <person name="Varghese N."/>
            <person name="Submissions S."/>
        </authorList>
    </citation>
    <scope>NUCLEOTIDE SEQUENCE [LARGE SCALE GENOMIC DNA]</scope>
    <source>
        <strain evidence="6">DSM 44796</strain>
    </source>
</reference>
<dbReference type="InterPro" id="IPR001254">
    <property type="entry name" value="Trypsin_dom"/>
</dbReference>
<dbReference type="InterPro" id="IPR033116">
    <property type="entry name" value="TRYPSIN_SER"/>
</dbReference>
<dbReference type="SUPFAM" id="SSF50494">
    <property type="entry name" value="Trypsin-like serine proteases"/>
    <property type="match status" value="1"/>
</dbReference>
<dbReference type="PROSITE" id="PS00135">
    <property type="entry name" value="TRYPSIN_SER"/>
    <property type="match status" value="1"/>
</dbReference>
<dbReference type="Proteomes" id="UP000199682">
    <property type="component" value="Unassembled WGS sequence"/>
</dbReference>
<evidence type="ECO:0000259" key="4">
    <source>
        <dbReference type="PROSITE" id="PS50240"/>
    </source>
</evidence>
<dbReference type="PANTHER" id="PTHR24276">
    <property type="entry name" value="POLYSERASE-RELATED"/>
    <property type="match status" value="1"/>
</dbReference>
<evidence type="ECO:0000313" key="5">
    <source>
        <dbReference type="EMBL" id="SDJ06072.1"/>
    </source>
</evidence>
<dbReference type="SMART" id="SM00020">
    <property type="entry name" value="Tryp_SPc"/>
    <property type="match status" value="1"/>
</dbReference>
<dbReference type="RefSeq" id="WP_090004445.1">
    <property type="nucleotide sequence ID" value="NZ_FNET01000001.1"/>
</dbReference>
<dbReference type="EMBL" id="FNET01000001">
    <property type="protein sequence ID" value="SDJ06072.1"/>
    <property type="molecule type" value="Genomic_DNA"/>
</dbReference>
<evidence type="ECO:0000313" key="6">
    <source>
        <dbReference type="Proteomes" id="UP000199682"/>
    </source>
</evidence>
<evidence type="ECO:0000256" key="3">
    <source>
        <dbReference type="SAM" id="SignalP"/>
    </source>
</evidence>
<dbReference type="PRINTS" id="PR00722">
    <property type="entry name" value="CHYMOTRYPSIN"/>
</dbReference>
<gene>
    <name evidence="5" type="ORF">SAMN04488074_101403</name>
</gene>
<protein>
    <submittedName>
        <fullName evidence="5">Trypsin</fullName>
    </submittedName>
</protein>
<organism evidence="5 6">
    <name type="scientific">Lentzea albidocapillata subsp. violacea</name>
    <dbReference type="NCBI Taxonomy" id="128104"/>
    <lineage>
        <taxon>Bacteria</taxon>
        <taxon>Bacillati</taxon>
        <taxon>Actinomycetota</taxon>
        <taxon>Actinomycetes</taxon>
        <taxon>Pseudonocardiales</taxon>
        <taxon>Pseudonocardiaceae</taxon>
        <taxon>Lentzea</taxon>
    </lineage>
</organism>
<dbReference type="PANTHER" id="PTHR24276:SF98">
    <property type="entry name" value="FI18310P1-RELATED"/>
    <property type="match status" value="1"/>
</dbReference>
<dbReference type="InterPro" id="IPR013783">
    <property type="entry name" value="Ig-like_fold"/>
</dbReference>
<dbReference type="InterPro" id="IPR043504">
    <property type="entry name" value="Peptidase_S1_PA_chymotrypsin"/>
</dbReference>
<proteinExistence type="inferred from homology"/>
<dbReference type="AlphaFoldDB" id="A0A1G8QMR3"/>
<name>A0A1G8QMR3_9PSEU</name>
<comment type="similarity">
    <text evidence="1">Belongs to the peptidase S1 family.</text>
</comment>
<evidence type="ECO:0000256" key="1">
    <source>
        <dbReference type="ARBA" id="ARBA00007664"/>
    </source>
</evidence>
<dbReference type="PROSITE" id="PS50240">
    <property type="entry name" value="TRYPSIN_DOM"/>
    <property type="match status" value="1"/>
</dbReference>
<keyword evidence="3" id="KW-0732">Signal</keyword>
<feature type="domain" description="Peptidase S1" evidence="4">
    <location>
        <begin position="53"/>
        <end position="288"/>
    </location>
</feature>
<keyword evidence="2" id="KW-1015">Disulfide bond</keyword>
<dbReference type="InterPro" id="IPR001314">
    <property type="entry name" value="Peptidase_S1A"/>
</dbReference>
<feature type="signal peptide" evidence="3">
    <location>
        <begin position="1"/>
        <end position="27"/>
    </location>
</feature>
<sequence>MTRTPRSWGLLALVAATVLTPVSIANAAPPNAPAANYLGDTVPANLGDASPMFVGGQNATVSEFPGIVAGIRAGGTRPEGQTCSGTVVAPRKILIAAHCADAQGEKKFVYGLDDLKDYQGGAGTGFAVNVVSYKKHPKYVNFDQGYDVAVVTVDRDIALKGGAAYPTFATSADAGGAAPGRTGLGFGYGKKDFNDNSQDVTLDKASLPVVNGDSVCQGVGAGFKSATMICAGYSDGRISILPGDSGGPLIFDGKIYGVASWSRSDFKWYSIYARLDNDMGDWVRTEVGQQPPVGDFGLTVAPGSGSVAAGKTLSAGITTTAGSGGAENATLSASGLPSGVKAVFQPTSVTTGNSAKVTFDASTTAPNGTYEVSITGTTSSGKTASGKYSLTVTGGGDPQPGDFTLGASPSSVKAAKGKYVSTTISSNGDGQTITLSASGVPSGVKATFQPATVGAGSSSKLTLDVSSTATAGTTGITVTGTDAGGKTATTTVSLTVEGTDPPTGEVTVTASPSSASVRQGMLAQTLVKAAGGTGNLTLTASGAPTGAWMSFNPATIGQNGSSNVWIFTNFSTPPGTYPITIKATSADGKTGTTTFTLTVTR</sequence>
<dbReference type="GO" id="GO:0005975">
    <property type="term" value="P:carbohydrate metabolic process"/>
    <property type="evidence" value="ECO:0007669"/>
    <property type="project" value="UniProtKB-ARBA"/>
</dbReference>
<dbReference type="GO" id="GO:0006508">
    <property type="term" value="P:proteolysis"/>
    <property type="evidence" value="ECO:0007669"/>
    <property type="project" value="InterPro"/>
</dbReference>
<dbReference type="Gene3D" id="2.40.10.10">
    <property type="entry name" value="Trypsin-like serine proteases"/>
    <property type="match status" value="1"/>
</dbReference>
<dbReference type="InterPro" id="IPR050430">
    <property type="entry name" value="Peptidase_S1"/>
</dbReference>
<dbReference type="GO" id="GO:0004252">
    <property type="term" value="F:serine-type endopeptidase activity"/>
    <property type="evidence" value="ECO:0007669"/>
    <property type="project" value="InterPro"/>
</dbReference>
<dbReference type="Pfam" id="PF00089">
    <property type="entry name" value="Trypsin"/>
    <property type="match status" value="1"/>
</dbReference>